<feature type="compositionally biased region" description="Basic and acidic residues" evidence="6">
    <location>
        <begin position="8"/>
        <end position="19"/>
    </location>
</feature>
<feature type="binding site" evidence="5">
    <location>
        <position position="258"/>
    </location>
    <ligand>
        <name>NAD(+)</name>
        <dbReference type="ChEBI" id="CHEBI:57540"/>
    </ligand>
</feature>
<dbReference type="Proteomes" id="UP000269198">
    <property type="component" value="Unassembled WGS sequence"/>
</dbReference>
<dbReference type="EMBL" id="RJMB01000001">
    <property type="protein sequence ID" value="RNL87514.1"/>
    <property type="molecule type" value="Genomic_DNA"/>
</dbReference>
<proteinExistence type="inferred from homology"/>
<dbReference type="InterPro" id="IPR007886">
    <property type="entry name" value="AlaDH/PNT_N"/>
</dbReference>
<evidence type="ECO:0000259" key="7">
    <source>
        <dbReference type="SMART" id="SM01003"/>
    </source>
</evidence>
<reference evidence="8 9" key="1">
    <citation type="submission" date="2018-11" db="EMBL/GenBank/DDBJ databases">
        <title>The genome draft of YIM 96095.</title>
        <authorList>
            <person name="Tang S.-K."/>
            <person name="Chunyu W.-X."/>
            <person name="Feng Y.-Z."/>
        </authorList>
    </citation>
    <scope>NUCLEOTIDE SEQUENCE [LARGE SCALE GENOMIC DNA]</scope>
    <source>
        <strain evidence="8 9">YIM 96095</strain>
    </source>
</reference>
<feature type="binding site" evidence="5">
    <location>
        <position position="129"/>
    </location>
    <ligand>
        <name>NAD(+)</name>
        <dbReference type="ChEBI" id="CHEBI:57540"/>
    </ligand>
</feature>
<keyword evidence="9" id="KW-1185">Reference proteome</keyword>
<feature type="active site" description="Proton acceptor" evidence="4">
    <location>
        <position position="77"/>
    </location>
</feature>
<evidence type="ECO:0000313" key="8">
    <source>
        <dbReference type="EMBL" id="RNL87514.1"/>
    </source>
</evidence>
<evidence type="ECO:0000256" key="4">
    <source>
        <dbReference type="PIRSR" id="PIRSR018250-1"/>
    </source>
</evidence>
<evidence type="ECO:0000256" key="2">
    <source>
        <dbReference type="ARBA" id="ARBA00023002"/>
    </source>
</evidence>
<dbReference type="SUPFAM" id="SSF51735">
    <property type="entry name" value="NAD(P)-binding Rossmann-fold domains"/>
    <property type="match status" value="1"/>
</dbReference>
<organism evidence="8 9">
    <name type="scientific">Halostreptopolyspora alba</name>
    <dbReference type="NCBI Taxonomy" id="2487137"/>
    <lineage>
        <taxon>Bacteria</taxon>
        <taxon>Bacillati</taxon>
        <taxon>Actinomycetota</taxon>
        <taxon>Actinomycetes</taxon>
        <taxon>Streptosporangiales</taxon>
        <taxon>Nocardiopsidaceae</taxon>
        <taxon>Halostreptopolyspora</taxon>
    </lineage>
</organism>
<dbReference type="PANTHER" id="PTHR11133">
    <property type="entry name" value="SACCHAROPINE DEHYDROGENASE"/>
    <property type="match status" value="1"/>
</dbReference>
<dbReference type="SMART" id="SM01003">
    <property type="entry name" value="AlaDh_PNT_N"/>
    <property type="match status" value="1"/>
</dbReference>
<dbReference type="GO" id="GO:0004754">
    <property type="term" value="F:saccharopine dehydrogenase (NAD+, L-lysine-forming) activity"/>
    <property type="evidence" value="ECO:0007669"/>
    <property type="project" value="InterPro"/>
</dbReference>
<dbReference type="PIRSF" id="PIRSF018250">
    <property type="entry name" value="Saccharopine_DH_Lys"/>
    <property type="match status" value="1"/>
</dbReference>
<comment type="similarity">
    <text evidence="1">Belongs to the AlaDH/PNT family.</text>
</comment>
<dbReference type="SUPFAM" id="SSF52283">
    <property type="entry name" value="Formate/glycerate dehydrogenase catalytic domain-like"/>
    <property type="match status" value="1"/>
</dbReference>
<dbReference type="InterPro" id="IPR036291">
    <property type="entry name" value="NAD(P)-bd_dom_sf"/>
</dbReference>
<comment type="caution">
    <text evidence="8">The sequence shown here is derived from an EMBL/GenBank/DDBJ whole genome shotgun (WGS) entry which is preliminary data.</text>
</comment>
<dbReference type="PANTHER" id="PTHR11133:SF23">
    <property type="entry name" value="SACCHAROPINE DEHYDROGENASE [NAD(+), L-LYSINE-FORMING]"/>
    <property type="match status" value="1"/>
</dbReference>
<gene>
    <name evidence="8" type="ORF">EFW17_01490</name>
</gene>
<evidence type="ECO:0000256" key="5">
    <source>
        <dbReference type="PIRSR" id="PIRSR018250-3"/>
    </source>
</evidence>
<feature type="binding site" evidence="5">
    <location>
        <position position="212"/>
    </location>
    <ligand>
        <name>NAD(+)</name>
        <dbReference type="ChEBI" id="CHEBI:57540"/>
    </ligand>
</feature>
<name>A0A3N0EIA4_9ACTN</name>
<feature type="binding site" evidence="5">
    <location>
        <begin position="187"/>
        <end position="188"/>
    </location>
    <ligand>
        <name>NAD(+)</name>
        <dbReference type="ChEBI" id="CHEBI:57540"/>
    </ligand>
</feature>
<sequence>MPMPAIHMRAETRSVERRAPLTPDDAGRLTRAGIRVTVEKSRSRCFPTNDYAALGCAIADEGSWADSHPDEVVLGLKELPELPTHLRSRHVLFGHAYRGQPGAHALLRRFRSGGGTLLDLESLVDATGRRVVTFGYWAGYVGAALAILRFWDQLAPPLHPTTRRELDASLVRATSAEPRVLVVGALGRAGRGACDAVSRAGIEPTRWDVEQTRSIDREALRSHDVLVHAVGANEAGPPLVGPEDLDRGHSRLRLVADVTCDVGTPYDLLSLHDRTTSWDEPVLSLPRGGEVIAIDNLPSLLPIEASTTFSAALLPHLVRLGRHGLSDPVWRRVRTAFDHACETAGIDTSETTHQGVLP</sequence>
<accession>A0A3N0EIA4</accession>
<feature type="region of interest" description="Disordered" evidence="6">
    <location>
        <begin position="1"/>
        <end position="26"/>
    </location>
</feature>
<keyword evidence="3 5" id="KW-0520">NAD</keyword>
<keyword evidence="2" id="KW-0560">Oxidoreductase</keyword>
<dbReference type="AlphaFoldDB" id="A0A3N0EIA4"/>
<dbReference type="GO" id="GO:0019878">
    <property type="term" value="P:lysine biosynthetic process via aminoadipic acid"/>
    <property type="evidence" value="ECO:0007669"/>
    <property type="project" value="TreeGrafter"/>
</dbReference>
<feature type="domain" description="Alanine dehydrogenase/pyridine nucleotide transhydrogenase N-terminal" evidence="7">
    <location>
        <begin position="7"/>
        <end position="141"/>
    </location>
</feature>
<dbReference type="InterPro" id="IPR027281">
    <property type="entry name" value="Lys1"/>
</dbReference>
<protein>
    <submittedName>
        <fullName evidence="8">Saccharopine dehydrogenase</fullName>
    </submittedName>
</protein>
<evidence type="ECO:0000256" key="3">
    <source>
        <dbReference type="ARBA" id="ARBA00023027"/>
    </source>
</evidence>
<evidence type="ECO:0000313" key="9">
    <source>
        <dbReference type="Proteomes" id="UP000269198"/>
    </source>
</evidence>
<feature type="binding site" evidence="5">
    <location>
        <position position="208"/>
    </location>
    <ligand>
        <name>NAD(+)</name>
        <dbReference type="ChEBI" id="CHEBI:57540"/>
    </ligand>
</feature>
<dbReference type="Pfam" id="PF05222">
    <property type="entry name" value="AlaDh_PNT_N"/>
    <property type="match status" value="1"/>
</dbReference>
<dbReference type="Gene3D" id="3.40.50.720">
    <property type="entry name" value="NAD(P)-binding Rossmann-like Domain"/>
    <property type="match status" value="2"/>
</dbReference>
<dbReference type="GO" id="GO:0005737">
    <property type="term" value="C:cytoplasm"/>
    <property type="evidence" value="ECO:0007669"/>
    <property type="project" value="TreeGrafter"/>
</dbReference>
<evidence type="ECO:0000256" key="6">
    <source>
        <dbReference type="SAM" id="MobiDB-lite"/>
    </source>
</evidence>
<evidence type="ECO:0000256" key="1">
    <source>
        <dbReference type="ARBA" id="ARBA00005689"/>
    </source>
</evidence>
<dbReference type="InterPro" id="IPR051168">
    <property type="entry name" value="AASS"/>
</dbReference>
<dbReference type="OrthoDB" id="502334at2"/>
<feature type="active site" description="Proton donor" evidence="4">
    <location>
        <position position="95"/>
    </location>
</feature>
<feature type="binding site" evidence="5">
    <location>
        <begin position="294"/>
        <end position="297"/>
    </location>
    <ligand>
        <name>NAD(+)</name>
        <dbReference type="ChEBI" id="CHEBI:57540"/>
    </ligand>
</feature>